<reference evidence="1 2" key="1">
    <citation type="submission" date="2018-11" db="EMBL/GenBank/DDBJ databases">
        <authorList>
            <consortium name="Pathogen Informatics"/>
        </authorList>
    </citation>
    <scope>NUCLEOTIDE SEQUENCE [LARGE SCALE GENOMIC DNA]</scope>
</reference>
<evidence type="ECO:0000313" key="1">
    <source>
        <dbReference type="EMBL" id="VDP08559.1"/>
    </source>
</evidence>
<dbReference type="WBParaSite" id="HPBE_0001732201-mRNA-1">
    <property type="protein sequence ID" value="HPBE_0001732201-mRNA-1"/>
    <property type="gene ID" value="HPBE_0001732201"/>
</dbReference>
<evidence type="ECO:0000313" key="3">
    <source>
        <dbReference type="WBParaSite" id="HPBE_0001732201-mRNA-1"/>
    </source>
</evidence>
<accession>A0A183G6I9</accession>
<sequence length="78" mass="8006">MPRPSISTLRSGAKNALRCSPADNVADAATESVDDVADGTDDVCGDVGDGLSVMGRSVGDATPKYNIVLSVRATRCHV</sequence>
<reference evidence="3" key="2">
    <citation type="submission" date="2019-09" db="UniProtKB">
        <authorList>
            <consortium name="WormBaseParasite"/>
        </authorList>
    </citation>
    <scope>IDENTIFICATION</scope>
</reference>
<dbReference type="Proteomes" id="UP000050761">
    <property type="component" value="Unassembled WGS sequence"/>
</dbReference>
<organism evidence="2 3">
    <name type="scientific">Heligmosomoides polygyrus</name>
    <name type="common">Parasitic roundworm</name>
    <dbReference type="NCBI Taxonomy" id="6339"/>
    <lineage>
        <taxon>Eukaryota</taxon>
        <taxon>Metazoa</taxon>
        <taxon>Ecdysozoa</taxon>
        <taxon>Nematoda</taxon>
        <taxon>Chromadorea</taxon>
        <taxon>Rhabditida</taxon>
        <taxon>Rhabditina</taxon>
        <taxon>Rhabditomorpha</taxon>
        <taxon>Strongyloidea</taxon>
        <taxon>Heligmosomidae</taxon>
        <taxon>Heligmosomoides</taxon>
    </lineage>
</organism>
<name>A0A183G6I9_HELPZ</name>
<accession>A0A3P8E8B7</accession>
<keyword evidence="2" id="KW-1185">Reference proteome</keyword>
<protein>
    <submittedName>
        <fullName evidence="1 3">Uncharacterized protein</fullName>
    </submittedName>
</protein>
<proteinExistence type="predicted"/>
<gene>
    <name evidence="1" type="ORF">HPBE_LOCUS17321</name>
</gene>
<dbReference type="EMBL" id="UZAH01029940">
    <property type="protein sequence ID" value="VDP08559.1"/>
    <property type="molecule type" value="Genomic_DNA"/>
</dbReference>
<dbReference type="AlphaFoldDB" id="A0A183G6I9"/>
<evidence type="ECO:0000313" key="2">
    <source>
        <dbReference type="Proteomes" id="UP000050761"/>
    </source>
</evidence>